<sequence length="70" mass="7425">MNAATRGGGPQTYMPQAENPSDAVYSSHAQIASRPAQFPALREFLAVDKKGGLSVRGVHIGVHDPNRKPA</sequence>
<name>A0A644UQU0_9ZZZZ</name>
<proteinExistence type="predicted"/>
<feature type="region of interest" description="Disordered" evidence="1">
    <location>
        <begin position="1"/>
        <end position="21"/>
    </location>
</feature>
<protein>
    <submittedName>
        <fullName evidence="2">Uncharacterized protein</fullName>
    </submittedName>
</protein>
<evidence type="ECO:0000256" key="1">
    <source>
        <dbReference type="SAM" id="MobiDB-lite"/>
    </source>
</evidence>
<reference evidence="2" key="1">
    <citation type="submission" date="2019-08" db="EMBL/GenBank/DDBJ databases">
        <authorList>
            <person name="Kucharzyk K."/>
            <person name="Murdoch R.W."/>
            <person name="Higgins S."/>
            <person name="Loffler F."/>
        </authorList>
    </citation>
    <scope>NUCLEOTIDE SEQUENCE</scope>
</reference>
<dbReference type="EMBL" id="VSSQ01000149">
    <property type="protein sequence ID" value="MPL81397.1"/>
    <property type="molecule type" value="Genomic_DNA"/>
</dbReference>
<gene>
    <name evidence="2" type="ORF">SDC9_27316</name>
</gene>
<comment type="caution">
    <text evidence="2">The sequence shown here is derived from an EMBL/GenBank/DDBJ whole genome shotgun (WGS) entry which is preliminary data.</text>
</comment>
<feature type="compositionally biased region" description="Gly residues" evidence="1">
    <location>
        <begin position="1"/>
        <end position="10"/>
    </location>
</feature>
<organism evidence="2">
    <name type="scientific">bioreactor metagenome</name>
    <dbReference type="NCBI Taxonomy" id="1076179"/>
    <lineage>
        <taxon>unclassified sequences</taxon>
        <taxon>metagenomes</taxon>
        <taxon>ecological metagenomes</taxon>
    </lineage>
</organism>
<dbReference type="AlphaFoldDB" id="A0A644UQU0"/>
<accession>A0A644UQU0</accession>
<evidence type="ECO:0000313" key="2">
    <source>
        <dbReference type="EMBL" id="MPL81397.1"/>
    </source>
</evidence>